<dbReference type="Gene3D" id="3.40.1770.10">
    <property type="entry name" value="Urocanase superfamily"/>
    <property type="match status" value="1"/>
</dbReference>
<dbReference type="EMBL" id="KL596631">
    <property type="protein sequence ID" value="KER32798.1"/>
    <property type="molecule type" value="Genomic_DNA"/>
</dbReference>
<dbReference type="InterPro" id="IPR038364">
    <property type="entry name" value="Urocanase_central_sf"/>
</dbReference>
<name>A0A074ZZC7_OPIVI</name>
<dbReference type="RefSeq" id="XP_009163522.1">
    <property type="nucleotide sequence ID" value="XM_009165258.1"/>
</dbReference>
<keyword evidence="14" id="KW-1185">Reference proteome</keyword>
<feature type="domain" description="Urocanase Rossmann-like" evidence="10">
    <location>
        <begin position="215"/>
        <end position="452"/>
    </location>
</feature>
<dbReference type="Gene3D" id="3.40.50.10730">
    <property type="entry name" value="Urocanase like domains"/>
    <property type="match status" value="1"/>
</dbReference>
<dbReference type="Pfam" id="PF17391">
    <property type="entry name" value="Urocanase_N"/>
    <property type="match status" value="1"/>
</dbReference>
<dbReference type="CTD" id="20315461"/>
<evidence type="ECO:0000313" key="14">
    <source>
        <dbReference type="Proteomes" id="UP000054324"/>
    </source>
</evidence>
<evidence type="ECO:0000256" key="3">
    <source>
        <dbReference type="ARBA" id="ARBA00007578"/>
    </source>
</evidence>
<gene>
    <name evidence="13" type="ORF">T265_01273</name>
</gene>
<dbReference type="GeneID" id="20315461"/>
<evidence type="ECO:0000313" key="13">
    <source>
        <dbReference type="EMBL" id="KER32798.1"/>
    </source>
</evidence>
<dbReference type="Proteomes" id="UP000054324">
    <property type="component" value="Unassembled WGS sequence"/>
</dbReference>
<evidence type="ECO:0000256" key="9">
    <source>
        <dbReference type="ARBA" id="ARBA00047623"/>
    </source>
</evidence>
<dbReference type="PIRSF" id="PIRSF001423">
    <property type="entry name" value="Urocanate_hydrat"/>
    <property type="match status" value="1"/>
</dbReference>
<proteinExistence type="inferred from homology"/>
<dbReference type="PANTHER" id="PTHR12216:SF3">
    <property type="entry name" value="UROCANATE HYDRATASE"/>
    <property type="match status" value="1"/>
</dbReference>
<dbReference type="HAMAP" id="MF_00577">
    <property type="entry name" value="HutU"/>
    <property type="match status" value="1"/>
</dbReference>
<dbReference type="InterPro" id="IPR023636">
    <property type="entry name" value="Urocanase_CS"/>
</dbReference>
<dbReference type="OrthoDB" id="194468at2759"/>
<evidence type="ECO:0000256" key="8">
    <source>
        <dbReference type="ARBA" id="ARBA00031640"/>
    </source>
</evidence>
<dbReference type="KEGG" id="ovi:T265_01273"/>
<evidence type="ECO:0000256" key="2">
    <source>
        <dbReference type="ARBA" id="ARBA00004794"/>
    </source>
</evidence>
<organism evidence="13 14">
    <name type="scientific">Opisthorchis viverrini</name>
    <name type="common">Southeast Asian liver fluke</name>
    <dbReference type="NCBI Taxonomy" id="6198"/>
    <lineage>
        <taxon>Eukaryota</taxon>
        <taxon>Metazoa</taxon>
        <taxon>Spiralia</taxon>
        <taxon>Lophotrochozoa</taxon>
        <taxon>Platyhelminthes</taxon>
        <taxon>Trematoda</taxon>
        <taxon>Digenea</taxon>
        <taxon>Opisthorchiida</taxon>
        <taxon>Opisthorchiata</taxon>
        <taxon>Opisthorchiidae</taxon>
        <taxon>Opisthorchis</taxon>
    </lineage>
</organism>
<accession>A0A074ZZC7</accession>
<dbReference type="InterPro" id="IPR035085">
    <property type="entry name" value="Urocanase_Rossmann-like"/>
</dbReference>
<keyword evidence="5" id="KW-0369">Histidine metabolism</keyword>
<dbReference type="PROSITE" id="PS01233">
    <property type="entry name" value="UROCANASE"/>
    <property type="match status" value="1"/>
</dbReference>
<dbReference type="NCBIfam" id="NF003820">
    <property type="entry name" value="PRK05414.1"/>
    <property type="match status" value="1"/>
</dbReference>
<dbReference type="GO" id="GO:0016153">
    <property type="term" value="F:urocanate hydratase activity"/>
    <property type="evidence" value="ECO:0007669"/>
    <property type="project" value="UniProtKB-EC"/>
</dbReference>
<dbReference type="SUPFAM" id="SSF111326">
    <property type="entry name" value="Urocanase"/>
    <property type="match status" value="1"/>
</dbReference>
<evidence type="ECO:0000256" key="6">
    <source>
        <dbReference type="ARBA" id="ARBA00023027"/>
    </source>
</evidence>
<sequence length="701" mass="77510">MADLSVLAHGIPLNPLPAWRPRDPNIAHAPALKPQLTQMEKRMAVANALRYIPAKFHEELATEFAAELATHGHIYMYRFRPDPILLKAQPVSLYPATCVEAAAIMLMICNNLDRQVAQFPDELVTYGGNGQVFSNWGQFWLVMKALSKLSRKQTLVLYSGHPLGTFPSHKWAPRLVVTNGMLVPRPGLEQGYQKLFALGVTQYGQMTAGSFCYIGPQGIVHGTTLTIMSAFRKRYGIDGNDTGSFKGRVFLSSGLGGMSGAQAKAAVIVGCVGVIAEISEEALNKRFAQGWLTEKVTDLDKLVKRIRECREAKMAISIGYLGNIVDVWERLLKEYQRTGELLVDVASDQTSCHNPFHGGYYPCGYTYEESRELMSRDNEAFQKAVKFSLRKQVNAINQMAEAGVYFFDYGNAFLLQSKLAGADLEPTEEQLAEANRKRIRKEFRYPSYFQDIMGDIFSMGFGPFRWVCTSGLPEDLKLTDKLAEAELVCLLAQEGLPQPIRQQYLDNLNWIRKADGHKLVVGSQARILYSDEAGRIRIAKAFHEAVRSGKLNGPVVLARDHHDVSGTDSPYRETADIYDGSAVCADMSVHNVIGGAIRGASWVSLHNGGGVGWGEVTNGGFGHVLDGTDESIKKACRMLSWDVTNGMARRAWAGHPLARLALEYAPDRDRVASEDRPDVLMPVLVNDANLLDRALNAAYKG</sequence>
<evidence type="ECO:0000256" key="1">
    <source>
        <dbReference type="ARBA" id="ARBA00001911"/>
    </source>
</evidence>
<evidence type="ECO:0000256" key="4">
    <source>
        <dbReference type="ARBA" id="ARBA00011992"/>
    </source>
</evidence>
<keyword evidence="7" id="KW-0456">Lyase</keyword>
<dbReference type="InterPro" id="IPR036190">
    <property type="entry name" value="Urocanase_sf"/>
</dbReference>
<feature type="domain" description="Urocanase N-terminal" evidence="11">
    <location>
        <begin position="86"/>
        <end position="212"/>
    </location>
</feature>
<evidence type="ECO:0000259" key="11">
    <source>
        <dbReference type="Pfam" id="PF17391"/>
    </source>
</evidence>
<dbReference type="PANTHER" id="PTHR12216">
    <property type="entry name" value="UROCANATE HYDRATASE"/>
    <property type="match status" value="1"/>
</dbReference>
<comment type="pathway">
    <text evidence="2">Amino-acid degradation; L-histidine degradation into L-glutamate; N-formimidoyl-L-glutamate from L-histidine: step 2/3.</text>
</comment>
<dbReference type="Pfam" id="PF17392">
    <property type="entry name" value="Urocanase_C"/>
    <property type="match status" value="1"/>
</dbReference>
<dbReference type="Pfam" id="PF01175">
    <property type="entry name" value="Urocanase"/>
    <property type="match status" value="1"/>
</dbReference>
<dbReference type="GO" id="GO:0019556">
    <property type="term" value="P:L-histidine catabolic process to glutamate and formamide"/>
    <property type="evidence" value="ECO:0007669"/>
    <property type="project" value="UniProtKB-UniPathway"/>
</dbReference>
<evidence type="ECO:0000259" key="10">
    <source>
        <dbReference type="Pfam" id="PF01175"/>
    </source>
</evidence>
<protein>
    <recommendedName>
        <fullName evidence="4">urocanate hydratase</fullName>
        <ecNumber evidence="4">4.2.1.49</ecNumber>
    </recommendedName>
    <alternativeName>
        <fullName evidence="8">Imidazolonepropionate hydrolase</fullName>
    </alternativeName>
</protein>
<dbReference type="EC" id="4.2.1.49" evidence="4"/>
<reference evidence="13 14" key="1">
    <citation type="submission" date="2013-11" db="EMBL/GenBank/DDBJ databases">
        <title>Opisthorchis viverrini - life in the bile duct.</title>
        <authorList>
            <person name="Young N.D."/>
            <person name="Nagarajan N."/>
            <person name="Lin S.J."/>
            <person name="Korhonen P.K."/>
            <person name="Jex A.R."/>
            <person name="Hall R.S."/>
            <person name="Safavi-Hemami H."/>
            <person name="Kaewkong W."/>
            <person name="Bertrand D."/>
            <person name="Gao S."/>
            <person name="Seet Q."/>
            <person name="Wongkham S."/>
            <person name="Teh B.T."/>
            <person name="Wongkham C."/>
            <person name="Intapan P.M."/>
            <person name="Maleewong W."/>
            <person name="Yang X."/>
            <person name="Hu M."/>
            <person name="Wang Z."/>
            <person name="Hofmann A."/>
            <person name="Sternberg P.W."/>
            <person name="Tan P."/>
            <person name="Wang J."/>
            <person name="Gasser R.B."/>
        </authorList>
    </citation>
    <scope>NUCLEOTIDE SEQUENCE [LARGE SCALE GENOMIC DNA]</scope>
</reference>
<keyword evidence="6" id="KW-0520">NAD</keyword>
<comment type="cofactor">
    <cofactor evidence="1">
        <name>NAD(+)</name>
        <dbReference type="ChEBI" id="CHEBI:57540"/>
    </cofactor>
</comment>
<feature type="domain" description="Urocanase C-terminal" evidence="12">
    <location>
        <begin position="455"/>
        <end position="659"/>
    </location>
</feature>
<dbReference type="InterPro" id="IPR055351">
    <property type="entry name" value="Urocanase"/>
</dbReference>
<dbReference type="InterPro" id="IPR035401">
    <property type="entry name" value="Urocanase_C"/>
</dbReference>
<dbReference type="UniPathway" id="UPA00379">
    <property type="reaction ID" value="UER00550"/>
</dbReference>
<evidence type="ECO:0000259" key="12">
    <source>
        <dbReference type="Pfam" id="PF17392"/>
    </source>
</evidence>
<comment type="catalytic activity">
    <reaction evidence="9">
        <text>4-imidazolone-5-propanoate = trans-urocanate + H2O</text>
        <dbReference type="Rhea" id="RHEA:13101"/>
        <dbReference type="ChEBI" id="CHEBI:15377"/>
        <dbReference type="ChEBI" id="CHEBI:17771"/>
        <dbReference type="ChEBI" id="CHEBI:77893"/>
        <dbReference type="EC" id="4.2.1.49"/>
    </reaction>
</comment>
<comment type="similarity">
    <text evidence="3">Belongs to the urocanase family.</text>
</comment>
<dbReference type="InterPro" id="IPR035400">
    <property type="entry name" value="Urocanase_N"/>
</dbReference>
<dbReference type="AlphaFoldDB" id="A0A074ZZC7"/>
<evidence type="ECO:0000256" key="5">
    <source>
        <dbReference type="ARBA" id="ARBA00022808"/>
    </source>
</evidence>
<dbReference type="GO" id="GO:0019557">
    <property type="term" value="P:L-histidine catabolic process to glutamate and formate"/>
    <property type="evidence" value="ECO:0007669"/>
    <property type="project" value="UniProtKB-UniPathway"/>
</dbReference>
<dbReference type="InterPro" id="IPR023637">
    <property type="entry name" value="Urocanase-like"/>
</dbReference>
<evidence type="ECO:0000256" key="7">
    <source>
        <dbReference type="ARBA" id="ARBA00023239"/>
    </source>
</evidence>
<dbReference type="STRING" id="6198.A0A074ZZC7"/>